<name>A0AA42BW07_9MICO</name>
<dbReference type="RefSeq" id="WP_259531138.1">
    <property type="nucleotide sequence ID" value="NZ_JANLCK010000019.1"/>
</dbReference>
<accession>A0AA42BW07</accession>
<comment type="caution">
    <text evidence="2">The sequence shown here is derived from an EMBL/GenBank/DDBJ whole genome shotgun (WGS) entry which is preliminary data.</text>
</comment>
<dbReference type="Proteomes" id="UP001165587">
    <property type="component" value="Unassembled WGS sequence"/>
</dbReference>
<dbReference type="GO" id="GO:0008410">
    <property type="term" value="F:CoA-transferase activity"/>
    <property type="evidence" value="ECO:0007669"/>
    <property type="project" value="TreeGrafter"/>
</dbReference>
<dbReference type="Pfam" id="PF02515">
    <property type="entry name" value="CoA_transf_3"/>
    <property type="match status" value="1"/>
</dbReference>
<evidence type="ECO:0000313" key="2">
    <source>
        <dbReference type="EMBL" id="MCS5728031.1"/>
    </source>
</evidence>
<keyword evidence="1 2" id="KW-0808">Transferase</keyword>
<evidence type="ECO:0000313" key="3">
    <source>
        <dbReference type="Proteomes" id="UP001165587"/>
    </source>
</evidence>
<dbReference type="InterPro" id="IPR044855">
    <property type="entry name" value="CoA-Trfase_III_dom3_sf"/>
</dbReference>
<dbReference type="Gene3D" id="3.40.50.10540">
    <property type="entry name" value="Crotonobetainyl-coa:carnitine coa-transferase, domain 1"/>
    <property type="match status" value="1"/>
</dbReference>
<dbReference type="InterPro" id="IPR003673">
    <property type="entry name" value="CoA-Trfase_fam_III"/>
</dbReference>
<protein>
    <submittedName>
        <fullName evidence="2">CoA transferase</fullName>
    </submittedName>
</protein>
<reference evidence="2" key="1">
    <citation type="submission" date="2022-08" db="EMBL/GenBank/DDBJ databases">
        <authorList>
            <person name="Deng Y."/>
            <person name="Han X.-F."/>
            <person name="Zhang Y.-Q."/>
        </authorList>
    </citation>
    <scope>NUCLEOTIDE SEQUENCE</scope>
    <source>
        <strain evidence="2">CPCC 203407</strain>
    </source>
</reference>
<dbReference type="Gene3D" id="3.30.1540.10">
    <property type="entry name" value="formyl-coa transferase, domain 3"/>
    <property type="match status" value="1"/>
</dbReference>
<dbReference type="InterPro" id="IPR023606">
    <property type="entry name" value="CoA-Trfase_III_dom_1_sf"/>
</dbReference>
<evidence type="ECO:0000256" key="1">
    <source>
        <dbReference type="ARBA" id="ARBA00022679"/>
    </source>
</evidence>
<sequence length="387" mass="40428">MDQLGTTPPPLAGVLVADFSRVLAGPLATMTLGDLGARVIKVESPSGDDTRSWGPPFSATGSTYFEGVNRNKESMTLDLADAADLELARTLVARADVVIENFRPGGMAAFGLGYEEVSAANPRVVYVSISGFGSAAGSGMLGYDFMVQAMGGLMHITGEDGGDPQKVGVAVVDVLTAKDAVAGILAALYARDRSGRGARIEVNLLSSLQGALANQAQAVLGASAEPRRLGNVHPSISPYEALRCSDGLLAVACGNDGQFARLTACLGVPDLATDPRFASNPERVRHRAELVPELERALAGRTSAEWEGVLTAAKVPAGRVRTIAEGLELAERLGLSPTVGVVDAQGAETGRQVRSPLQWEPPFEAPRSAPPALGQHDRALREWLEGL</sequence>
<dbReference type="PANTHER" id="PTHR48207">
    <property type="entry name" value="SUCCINATE--HYDROXYMETHYLGLUTARATE COA-TRANSFERASE"/>
    <property type="match status" value="1"/>
</dbReference>
<dbReference type="SUPFAM" id="SSF89796">
    <property type="entry name" value="CoA-transferase family III (CaiB/BaiF)"/>
    <property type="match status" value="1"/>
</dbReference>
<dbReference type="PANTHER" id="PTHR48207:SF3">
    <property type="entry name" value="SUCCINATE--HYDROXYMETHYLGLUTARATE COA-TRANSFERASE"/>
    <property type="match status" value="1"/>
</dbReference>
<keyword evidence="3" id="KW-1185">Reference proteome</keyword>
<proteinExistence type="predicted"/>
<dbReference type="InterPro" id="IPR050483">
    <property type="entry name" value="CoA-transferase_III_domain"/>
</dbReference>
<gene>
    <name evidence="2" type="ORF">N1028_19205</name>
</gene>
<dbReference type="AlphaFoldDB" id="A0AA42BW07"/>
<dbReference type="EMBL" id="JANLCK010000019">
    <property type="protein sequence ID" value="MCS5728031.1"/>
    <property type="molecule type" value="Genomic_DNA"/>
</dbReference>
<organism evidence="2 3">
    <name type="scientific">Herbiconiux oxytropis</name>
    <dbReference type="NCBI Taxonomy" id="2970915"/>
    <lineage>
        <taxon>Bacteria</taxon>
        <taxon>Bacillati</taxon>
        <taxon>Actinomycetota</taxon>
        <taxon>Actinomycetes</taxon>
        <taxon>Micrococcales</taxon>
        <taxon>Microbacteriaceae</taxon>
        <taxon>Herbiconiux</taxon>
    </lineage>
</organism>